<sequence length="1560" mass="175095">MDTAIGAAKWVLGKALAPVTDGLLEAWAASANLDHNIDALKMELLYAHGMLENAQGRGVRGVALKELLRKLEQLAYGADDVLDELEYFRIHDALHGTYHAADVNAVGSVHAIRINAEHTARHVTSKLLGAPSHGGDQESDPSDHQESDPGEHQENDGKQRCLSGIRLCGRRGISSSSPTPANKGGVKKVDGRCMPKVISSARNAAHTFGKHFPCYSPISAHHDNPQAHVTVQTKNDDPQAIMPELANHSDCEELKFNRVQMSQMMMDMVVQLKEVCAKVSIILNLNLLGSNCTHTKEIAINRSKTTSEIVEPDFYGRDDQKKKIVDVINSHEYSFSQLNVLPIFGIGGIGKTTFTQHICQEMSSYFQASIWVCVSLDFSADRLAQEIVNKIAKVDGEKKNASAEELIQQRLKGKRFLLVLDDMWTYREDEWKKLIAPLKKVESKGNFIIVTTRIPMVAEMVKTTNCELELERLDDADTMRFFEACVFGNELEPWGKHPAALHETGHEVVRHLKGSPLATKTVGRLLRNQLTLDHWKRVLESKEWELETSESDIMPALKLSYDFLPFHLKQLFVYCALFPEDYEFDTKELVQLWIGLGILHPFDQNRRTEDVGLDHLHELVNYGFFKKNKKEDGRYFYVVHDLLHELATKVSSDECVSICSSNVRSIHISPSVRHLSIIVDDKDVDDRMTFGDYKDDLSALGKRLKVENLRTLMVFGRYHGSFTKTFAHLFKKAKALRTIFLSGASYSIEDILHNFSETIHLRYLRIEPSDDRCNIDLPSMLFRFYHLEIINFEKWNDPVSIKHITNLVKLRHFIVPENMPQVHSDISEVGKLKLLSELRRFQVRNDCTGFEISQLTQLTELGGSLGIYNLEKVPKKGGRDKEIRPIHRNHLRELTLEWDVERSNREPTREENVIENLVPHSDLRDLCITGHGGTSCPRWLGDNLLVKNLESLHLANVSWKTFPPLGEFWSVHEPHGECKGCIASPSFQKNCLKKQGFQNLKRLVFVKIPKLKRWAGNQNCGFFLHLEVVIIEDCPELIELPFSCSTCSQPEQEGENMTWFPRLRKLRIVGCPKLRTMPAIPWTDSLCSIEIEQTGSIEELTYSEPKLSLDIYAADGTSSLFPKELAFCNLSALKILNLHNCPPLPLDKIQMLTSLRELTISGRSSIVLSPVGGEGHVLCQVPVENLTIYGSGASGKELTQLLSHFPKLTGLAIYDCEKITELGVSERQSGAQQQETKEEEEIVATAEGGLLLLPTQLQKLIVENCHELRIVPNLGGDNNEAAGGLQRLHSLRQVRAGCPKLLFSYSGSSSSSCFPFPASLEKLCLSNLKEFNNLALTNLSNLEELELWGMEDLTNLSVSRSSKLHTLSIYNSPGVLPVSICSLISTSLTKLSIYGCKEVEPIPGEALLVLTSLQELAFGYCQKLQFLPAGLHTLASINYLCIFECTSLQSLPKDCLPSCLQRLQISNCPELELLPTFSDGLRTSLQKLEIANCPAIKSVPKDALPSSLQELLIRECPEIKSLHKDGLPKSLRALHVRDSESEELKRQCRSLIGTIPVIMA</sequence>
<dbReference type="InterPro" id="IPR027417">
    <property type="entry name" value="P-loop_NTPase"/>
</dbReference>
<dbReference type="GO" id="GO:0005524">
    <property type="term" value="F:ATP binding"/>
    <property type="evidence" value="ECO:0007669"/>
    <property type="project" value="UniProtKB-KW"/>
</dbReference>
<dbReference type="GO" id="GO:0043531">
    <property type="term" value="F:ADP binding"/>
    <property type="evidence" value="ECO:0007669"/>
    <property type="project" value="InterPro"/>
</dbReference>
<evidence type="ECO:0000313" key="9">
    <source>
        <dbReference type="EMBL" id="VAI53779.1"/>
    </source>
</evidence>
<keyword evidence="6" id="KW-0067">ATP-binding</keyword>
<feature type="domain" description="AAA+ ATPase" evidence="8">
    <location>
        <begin position="337"/>
        <end position="474"/>
    </location>
</feature>
<dbReference type="InterPro" id="IPR002182">
    <property type="entry name" value="NB-ARC"/>
</dbReference>
<dbReference type="GO" id="GO:0006952">
    <property type="term" value="P:defense response"/>
    <property type="evidence" value="ECO:0007669"/>
    <property type="project" value="UniProtKB-KW"/>
</dbReference>
<dbReference type="InterPro" id="IPR003593">
    <property type="entry name" value="AAA+_ATPase"/>
</dbReference>
<dbReference type="SUPFAM" id="SSF52058">
    <property type="entry name" value="L domain-like"/>
    <property type="match status" value="3"/>
</dbReference>
<dbReference type="Gene3D" id="3.40.50.300">
    <property type="entry name" value="P-loop containing nucleotide triphosphate hydrolases"/>
    <property type="match status" value="1"/>
</dbReference>
<keyword evidence="3" id="KW-0677">Repeat</keyword>
<dbReference type="PANTHER" id="PTHR36766:SF70">
    <property type="entry name" value="DISEASE RESISTANCE PROTEIN RGA4"/>
    <property type="match status" value="1"/>
</dbReference>
<evidence type="ECO:0000256" key="6">
    <source>
        <dbReference type="ARBA" id="ARBA00022840"/>
    </source>
</evidence>
<dbReference type="Gramene" id="TRITD6Bv1G017990.1">
    <property type="protein sequence ID" value="TRITD6Bv1G017990.1"/>
    <property type="gene ID" value="TRITD6Bv1G017990"/>
</dbReference>
<comment type="similarity">
    <text evidence="1">Belongs to the disease resistance NB-LRR family.</text>
</comment>
<dbReference type="Proteomes" id="UP000324705">
    <property type="component" value="Chromosome 6B"/>
</dbReference>
<feature type="region of interest" description="Disordered" evidence="7">
    <location>
        <begin position="127"/>
        <end position="160"/>
    </location>
</feature>
<evidence type="ECO:0000256" key="5">
    <source>
        <dbReference type="ARBA" id="ARBA00022821"/>
    </source>
</evidence>
<feature type="compositionally biased region" description="Basic and acidic residues" evidence="7">
    <location>
        <begin position="141"/>
        <end position="159"/>
    </location>
</feature>
<protein>
    <recommendedName>
        <fullName evidence="8">AAA+ ATPase domain-containing protein</fullName>
    </recommendedName>
</protein>
<proteinExistence type="inferred from homology"/>
<evidence type="ECO:0000256" key="4">
    <source>
        <dbReference type="ARBA" id="ARBA00022741"/>
    </source>
</evidence>
<evidence type="ECO:0000256" key="7">
    <source>
        <dbReference type="SAM" id="MobiDB-lite"/>
    </source>
</evidence>
<keyword evidence="5" id="KW-0611">Plant defense</keyword>
<dbReference type="SUPFAM" id="SSF52540">
    <property type="entry name" value="P-loop containing nucleoside triphosphate hydrolases"/>
    <property type="match status" value="1"/>
</dbReference>
<dbReference type="InterPro" id="IPR032675">
    <property type="entry name" value="LRR_dom_sf"/>
</dbReference>
<dbReference type="Gene3D" id="3.80.10.10">
    <property type="entry name" value="Ribonuclease Inhibitor"/>
    <property type="match status" value="2"/>
</dbReference>
<evidence type="ECO:0000256" key="2">
    <source>
        <dbReference type="ARBA" id="ARBA00022614"/>
    </source>
</evidence>
<dbReference type="Pfam" id="PF18052">
    <property type="entry name" value="Rx_N"/>
    <property type="match status" value="1"/>
</dbReference>
<dbReference type="GO" id="GO:0051707">
    <property type="term" value="P:response to other organism"/>
    <property type="evidence" value="ECO:0007669"/>
    <property type="project" value="UniProtKB-ARBA"/>
</dbReference>
<dbReference type="PRINTS" id="PR00364">
    <property type="entry name" value="DISEASERSIST"/>
</dbReference>
<dbReference type="Pfam" id="PF25019">
    <property type="entry name" value="LRR_R13L1-DRL21"/>
    <property type="match status" value="1"/>
</dbReference>
<dbReference type="EMBL" id="LT934122">
    <property type="protein sequence ID" value="VAI53779.1"/>
    <property type="molecule type" value="Genomic_DNA"/>
</dbReference>
<dbReference type="SMART" id="SM00382">
    <property type="entry name" value="AAA"/>
    <property type="match status" value="1"/>
</dbReference>
<dbReference type="InterPro" id="IPR058922">
    <property type="entry name" value="WHD_DRP"/>
</dbReference>
<keyword evidence="10" id="KW-1185">Reference proteome</keyword>
<evidence type="ECO:0000313" key="10">
    <source>
        <dbReference type="Proteomes" id="UP000324705"/>
    </source>
</evidence>
<dbReference type="InterPro" id="IPR041118">
    <property type="entry name" value="Rx_N"/>
</dbReference>
<dbReference type="Pfam" id="PF23559">
    <property type="entry name" value="WHD_DRP"/>
    <property type="match status" value="1"/>
</dbReference>
<dbReference type="InterPro" id="IPR056789">
    <property type="entry name" value="LRR_R13L1-DRL21"/>
</dbReference>
<evidence type="ECO:0000256" key="1">
    <source>
        <dbReference type="ARBA" id="ARBA00008894"/>
    </source>
</evidence>
<accession>A0A9R1B703</accession>
<dbReference type="OMA" id="TTNCELE"/>
<dbReference type="Gene3D" id="1.10.10.10">
    <property type="entry name" value="Winged helix-like DNA-binding domain superfamily/Winged helix DNA-binding domain"/>
    <property type="match status" value="1"/>
</dbReference>
<dbReference type="Gene3D" id="1.10.8.430">
    <property type="entry name" value="Helical domain of apoptotic protease-activating factors"/>
    <property type="match status" value="1"/>
</dbReference>
<dbReference type="InterPro" id="IPR036388">
    <property type="entry name" value="WH-like_DNA-bd_sf"/>
</dbReference>
<organism evidence="9 10">
    <name type="scientific">Triticum turgidum subsp. durum</name>
    <name type="common">Durum wheat</name>
    <name type="synonym">Triticum durum</name>
    <dbReference type="NCBI Taxonomy" id="4567"/>
    <lineage>
        <taxon>Eukaryota</taxon>
        <taxon>Viridiplantae</taxon>
        <taxon>Streptophyta</taxon>
        <taxon>Embryophyta</taxon>
        <taxon>Tracheophyta</taxon>
        <taxon>Spermatophyta</taxon>
        <taxon>Magnoliopsida</taxon>
        <taxon>Liliopsida</taxon>
        <taxon>Poales</taxon>
        <taxon>Poaceae</taxon>
        <taxon>BOP clade</taxon>
        <taxon>Pooideae</taxon>
        <taxon>Triticodae</taxon>
        <taxon>Triticeae</taxon>
        <taxon>Triticinae</taxon>
        <taxon>Triticum</taxon>
    </lineage>
</organism>
<name>A0A9R1B703_TRITD</name>
<dbReference type="PANTHER" id="PTHR36766">
    <property type="entry name" value="PLANT BROAD-SPECTRUM MILDEW RESISTANCE PROTEIN RPW8"/>
    <property type="match status" value="1"/>
</dbReference>
<dbReference type="InterPro" id="IPR042197">
    <property type="entry name" value="Apaf_helical"/>
</dbReference>
<reference evidence="9 10" key="1">
    <citation type="submission" date="2017-09" db="EMBL/GenBank/DDBJ databases">
        <authorList>
            <consortium name="International Durum Wheat Genome Sequencing Consortium (IDWGSC)"/>
            <person name="Milanesi L."/>
        </authorList>
    </citation>
    <scope>NUCLEOTIDE SEQUENCE [LARGE SCALE GENOMIC DNA]</scope>
    <source>
        <strain evidence="10">cv. Svevo</strain>
    </source>
</reference>
<evidence type="ECO:0000256" key="3">
    <source>
        <dbReference type="ARBA" id="ARBA00022737"/>
    </source>
</evidence>
<keyword evidence="4" id="KW-0547">Nucleotide-binding</keyword>
<keyword evidence="2" id="KW-0433">Leucine-rich repeat</keyword>
<gene>
    <name evidence="9" type="ORF">TRITD_6Bv1G017990</name>
</gene>
<evidence type="ECO:0000259" key="8">
    <source>
        <dbReference type="SMART" id="SM00382"/>
    </source>
</evidence>
<dbReference type="Pfam" id="PF00931">
    <property type="entry name" value="NB-ARC"/>
    <property type="match status" value="1"/>
</dbReference>